<dbReference type="GO" id="GO:0046983">
    <property type="term" value="F:protein dimerization activity"/>
    <property type="evidence" value="ECO:0007669"/>
    <property type="project" value="InterPro"/>
</dbReference>
<protein>
    <recommendedName>
        <fullName evidence="6">DUF4371 domain-containing protein</fullName>
    </recommendedName>
</protein>
<dbReference type="GeneTree" id="ENSGT00940000154356"/>
<dbReference type="Pfam" id="PF14291">
    <property type="entry name" value="DUF4371"/>
    <property type="match status" value="1"/>
</dbReference>
<dbReference type="PANTHER" id="PTHR45749:SF37">
    <property type="entry name" value="OS05G0311600 PROTEIN"/>
    <property type="match status" value="1"/>
</dbReference>
<evidence type="ECO:0000313" key="4">
    <source>
        <dbReference type="Ensembl" id="ENSECRP00000006535.1"/>
    </source>
</evidence>
<reference evidence="4" key="2">
    <citation type="submission" date="2025-08" db="UniProtKB">
        <authorList>
            <consortium name="Ensembl"/>
        </authorList>
    </citation>
    <scope>IDENTIFICATION</scope>
</reference>
<dbReference type="InterPro" id="IPR012337">
    <property type="entry name" value="RNaseH-like_sf"/>
</dbReference>
<accession>A0A8C4RT82</accession>
<dbReference type="Ensembl" id="ENSECRT00000006642.1">
    <property type="protein sequence ID" value="ENSECRP00000006535.1"/>
    <property type="gene ID" value="ENSECRG00000004354.1"/>
</dbReference>
<name>A0A8C4RT82_ERPCA</name>
<evidence type="ECO:0000313" key="5">
    <source>
        <dbReference type="Proteomes" id="UP000694620"/>
    </source>
</evidence>
<evidence type="ECO:0000259" key="3">
    <source>
        <dbReference type="Pfam" id="PF14291"/>
    </source>
</evidence>
<dbReference type="InterPro" id="IPR008906">
    <property type="entry name" value="HATC_C_dom"/>
</dbReference>
<dbReference type="InterPro" id="IPR025398">
    <property type="entry name" value="DUF4371"/>
</dbReference>
<feature type="compositionally biased region" description="Acidic residues" evidence="1">
    <location>
        <begin position="18"/>
        <end position="35"/>
    </location>
</feature>
<evidence type="ECO:0000259" key="2">
    <source>
        <dbReference type="Pfam" id="PF05699"/>
    </source>
</evidence>
<sequence>DITSFFAPVSKEQRREREDEDHEGAEEQDERETEEDYQRAVKTNTTLANILNKEHSKQVKENCEYIKTIGEVILFTARQNLVQRGHDESEESNKKGNFREILETVADHNAAVKHRLTTIHNAKYTSKIIQNEVLDCLAEMVRSEIVDEVKNSEYFSIMADETKDVSKQEQISFVLSSYYNGTIKESFLHFESAERLDAVGLTEKIVHLLEHHGLDYKNNLIGQAYDGAAVMSGKHPGVQARIKEKAKYALYIHCSAHCLNLVLVHVIKAVPEAEEFFRSTRELQQLSDTTWACRFIALWKIMDRLPALKRILQEMVKQRRGEKSSEARGLLVQIDQEFAVYLVTFRKLFGETKLLSDMLQSSTVDLLRAADLVEGLVQTLTYLRQESFFDNYWDEVLNILAKRQRKTSSRLREYHILSSVGQWELDCDKEAYWSSFFHPVIDCMLSVLSRRFLKTNCELMSSIRSLNPKSDAFLKDATLFEFGLYDSNIDDLGHELHQFKRLLERKIKSGVIQKPSDTVELILFTDPYKEVFYKLFRLCKIAVALPVSSTTCEWSCSTLKLVKTYLQSTITDECLSNLGVLSIESRRGKALNLDAFVDCFARNHKRRILNVSVQKVKFV</sequence>
<organism evidence="4 5">
    <name type="scientific">Erpetoichthys calabaricus</name>
    <name type="common">Rope fish</name>
    <name type="synonym">Calamoichthys calabaricus</name>
    <dbReference type="NCBI Taxonomy" id="27687"/>
    <lineage>
        <taxon>Eukaryota</taxon>
        <taxon>Metazoa</taxon>
        <taxon>Chordata</taxon>
        <taxon>Craniata</taxon>
        <taxon>Vertebrata</taxon>
        <taxon>Euteleostomi</taxon>
        <taxon>Actinopterygii</taxon>
        <taxon>Polypteriformes</taxon>
        <taxon>Polypteridae</taxon>
        <taxon>Erpetoichthys</taxon>
    </lineage>
</organism>
<keyword evidence="5" id="KW-1185">Reference proteome</keyword>
<reference evidence="4" key="1">
    <citation type="submission" date="2021-06" db="EMBL/GenBank/DDBJ databases">
        <authorList>
            <consortium name="Wellcome Sanger Institute Data Sharing"/>
        </authorList>
    </citation>
    <scope>NUCLEOTIDE SEQUENCE [LARGE SCALE GENOMIC DNA]</scope>
</reference>
<feature type="domain" description="HAT C-terminal dimerisation" evidence="2">
    <location>
        <begin position="517"/>
        <end position="584"/>
    </location>
</feature>
<feature type="region of interest" description="Disordered" evidence="1">
    <location>
        <begin position="1"/>
        <end position="38"/>
    </location>
</feature>
<dbReference type="Proteomes" id="UP000694620">
    <property type="component" value="Chromosome 7"/>
</dbReference>
<dbReference type="SUPFAM" id="SSF53098">
    <property type="entry name" value="Ribonuclease H-like"/>
    <property type="match status" value="1"/>
</dbReference>
<evidence type="ECO:0000256" key="1">
    <source>
        <dbReference type="SAM" id="MobiDB-lite"/>
    </source>
</evidence>
<evidence type="ECO:0008006" key="6">
    <source>
        <dbReference type="Google" id="ProtNLM"/>
    </source>
</evidence>
<dbReference type="Pfam" id="PF05699">
    <property type="entry name" value="Dimer_Tnp_hAT"/>
    <property type="match status" value="1"/>
</dbReference>
<proteinExistence type="predicted"/>
<reference evidence="4" key="3">
    <citation type="submission" date="2025-09" db="UniProtKB">
        <authorList>
            <consortium name="Ensembl"/>
        </authorList>
    </citation>
    <scope>IDENTIFICATION</scope>
</reference>
<dbReference type="PANTHER" id="PTHR45749">
    <property type="match status" value="1"/>
</dbReference>
<feature type="domain" description="DUF4371" evidence="3">
    <location>
        <begin position="72"/>
        <end position="235"/>
    </location>
</feature>
<dbReference type="AlphaFoldDB" id="A0A8C4RT82"/>